<dbReference type="Gene3D" id="3.90.400.10">
    <property type="entry name" value="Oligo-1,6-glucosidase, Domain 2"/>
    <property type="match status" value="1"/>
</dbReference>
<accession>A0A1W2BS34</accession>
<gene>
    <name evidence="3" type="ORF">SAMN05660703_2638</name>
</gene>
<sequence>MLSIANTVNVNHNNIMSMNNLGNGVMLNAYPDSIGEKLSDTIAMLRIPEFKNAFSLFYVLPTFFNSDLDRGFSIIDYNINTDLVSLDDLKALQELNIQLKFDIVLNHLSVASPQFKDILKHGDNSKYTDFFINWNHFWKDHGTMNKDGIVIPKEAYLSKLFMRKSGLPILKVLFPDGTEKPYWNTFYQQVSYEPLSAEDLKIIQNIKESEITFLLERVNKSIVTLTNLNALELGHLEHFKSDVIKILNKKRTYLGQMDVNAKSPLVWEFYEQTLKKLSDFGCKVLRLDAFAYLHKEVGQSNFFNKPGTWDYLQRIKEIADKNNLILLPEIHAEYGLHLHDEVANEGYCIYDFFLPGLVIHTLEKNSNKALLTWIKEINSKGYKTVNMLGCHDGIPVLDLKGKAVDDDYNQGLLSDQEIEEIMTTIMDRGGRVKNLYDPSGKKISYYQVNATFFSALGEVEQKLLLARAIQLFMPGIPQIWYLDIFAGTNNYEAADNGGSGGHKEINRTTLTNQDITAGLKRQVVLDQLQLIRLRNTAKAFFGQLQIHETPENELAITWKNGNDIATLKANLNTYKFQVILKEEGENTTLEF</sequence>
<name>A0A1W2BS34_9FLAO</name>
<evidence type="ECO:0000256" key="1">
    <source>
        <dbReference type="ARBA" id="ARBA00022676"/>
    </source>
</evidence>
<dbReference type="InterPro" id="IPR017853">
    <property type="entry name" value="GH"/>
</dbReference>
<keyword evidence="4" id="KW-1185">Reference proteome</keyword>
<keyword evidence="1" id="KW-0328">Glycosyltransferase</keyword>
<dbReference type="InterPro" id="IPR045857">
    <property type="entry name" value="O16G_dom_2"/>
</dbReference>
<dbReference type="Gene3D" id="3.20.20.80">
    <property type="entry name" value="Glycosidases"/>
    <property type="match status" value="1"/>
</dbReference>
<reference evidence="3 4" key="1">
    <citation type="submission" date="2017-04" db="EMBL/GenBank/DDBJ databases">
        <authorList>
            <person name="Afonso C.L."/>
            <person name="Miller P.J."/>
            <person name="Scott M.A."/>
            <person name="Spackman E."/>
            <person name="Goraichik I."/>
            <person name="Dimitrov K.M."/>
            <person name="Suarez D.L."/>
            <person name="Swayne D.E."/>
        </authorList>
    </citation>
    <scope>NUCLEOTIDE SEQUENCE [LARGE SCALE GENOMIC DNA]</scope>
    <source>
        <strain evidence="3 4">DSM 21164</strain>
    </source>
</reference>
<dbReference type="STRING" id="504486.SAMN05660703_2638"/>
<evidence type="ECO:0000313" key="4">
    <source>
        <dbReference type="Proteomes" id="UP000192360"/>
    </source>
</evidence>
<dbReference type="RefSeq" id="WP_234989665.1">
    <property type="nucleotide sequence ID" value="NZ_FWXO01000004.1"/>
</dbReference>
<dbReference type="GO" id="GO:0005975">
    <property type="term" value="P:carbohydrate metabolic process"/>
    <property type="evidence" value="ECO:0007669"/>
    <property type="project" value="InterPro"/>
</dbReference>
<dbReference type="AlphaFoldDB" id="A0A1W2BS34"/>
<protein>
    <submittedName>
        <fullName evidence="3">Sucrose phosphorylase</fullName>
    </submittedName>
</protein>
<dbReference type="Proteomes" id="UP000192360">
    <property type="component" value="Unassembled WGS sequence"/>
</dbReference>
<keyword evidence="2" id="KW-0808">Transferase</keyword>
<dbReference type="PANTHER" id="PTHR38784:SF1">
    <property type="entry name" value="SUCROSE PHOSPHORYLASE"/>
    <property type="match status" value="1"/>
</dbReference>
<proteinExistence type="predicted"/>
<dbReference type="EMBL" id="FWXO01000004">
    <property type="protein sequence ID" value="SMC75378.1"/>
    <property type="molecule type" value="Genomic_DNA"/>
</dbReference>
<organism evidence="3 4">
    <name type="scientific">Cellulophaga tyrosinoxydans</name>
    <dbReference type="NCBI Taxonomy" id="504486"/>
    <lineage>
        <taxon>Bacteria</taxon>
        <taxon>Pseudomonadati</taxon>
        <taxon>Bacteroidota</taxon>
        <taxon>Flavobacteriia</taxon>
        <taxon>Flavobacteriales</taxon>
        <taxon>Flavobacteriaceae</taxon>
        <taxon>Cellulophaga</taxon>
    </lineage>
</organism>
<dbReference type="GO" id="GO:0016757">
    <property type="term" value="F:glycosyltransferase activity"/>
    <property type="evidence" value="ECO:0007669"/>
    <property type="project" value="UniProtKB-KW"/>
</dbReference>
<evidence type="ECO:0000313" key="3">
    <source>
        <dbReference type="EMBL" id="SMC75378.1"/>
    </source>
</evidence>
<dbReference type="SUPFAM" id="SSF51445">
    <property type="entry name" value="(Trans)glycosidases"/>
    <property type="match status" value="1"/>
</dbReference>
<dbReference type="PANTHER" id="PTHR38784">
    <property type="entry name" value="SUCROSE PHOSPHORYLASE"/>
    <property type="match status" value="1"/>
</dbReference>
<evidence type="ECO:0000256" key="2">
    <source>
        <dbReference type="ARBA" id="ARBA00022679"/>
    </source>
</evidence>